<dbReference type="EMBL" id="NVWI01000010">
    <property type="protein sequence ID" value="PCJ40163.1"/>
    <property type="molecule type" value="Genomic_DNA"/>
</dbReference>
<protein>
    <submittedName>
        <fullName evidence="2">Gamma-glutamyltransferase</fullName>
    </submittedName>
</protein>
<keyword evidence="2" id="KW-0808">Transferase</keyword>
<dbReference type="GO" id="GO:0016740">
    <property type="term" value="F:transferase activity"/>
    <property type="evidence" value="ECO:0007669"/>
    <property type="project" value="UniProtKB-KW"/>
</dbReference>
<dbReference type="PANTHER" id="PTHR43881">
    <property type="entry name" value="GAMMA-GLUTAMYLTRANSPEPTIDASE (AFU_ORTHOLOGUE AFUA_4G13580)"/>
    <property type="match status" value="1"/>
</dbReference>
<proteinExistence type="predicted"/>
<dbReference type="Proteomes" id="UP000228987">
    <property type="component" value="Unassembled WGS sequence"/>
</dbReference>
<dbReference type="InterPro" id="IPR052896">
    <property type="entry name" value="GGT-like_enzyme"/>
</dbReference>
<accession>A0A2A5C8T5</accession>
<keyword evidence="1" id="KW-0732">Signal</keyword>
<dbReference type="SUPFAM" id="SSF56235">
    <property type="entry name" value="N-terminal nucleophile aminohydrolases (Ntn hydrolases)"/>
    <property type="match status" value="1"/>
</dbReference>
<dbReference type="Pfam" id="PF01019">
    <property type="entry name" value="G_glu_transpept"/>
    <property type="match status" value="1"/>
</dbReference>
<dbReference type="PRINTS" id="PR01210">
    <property type="entry name" value="GGTRANSPTASE"/>
</dbReference>
<dbReference type="Gene3D" id="3.60.20.40">
    <property type="match status" value="1"/>
</dbReference>
<comment type="caution">
    <text evidence="2">The sequence shown here is derived from an EMBL/GenBank/DDBJ whole genome shotgun (WGS) entry which is preliminary data.</text>
</comment>
<dbReference type="Gene3D" id="1.10.246.130">
    <property type="match status" value="1"/>
</dbReference>
<dbReference type="InterPro" id="IPR043138">
    <property type="entry name" value="GGT_lsub"/>
</dbReference>
<sequence>MKKEHEKRNCFQKSLARVCLVSSLVSCLLLASYNPLFAQEPQHSSKPPVHGNHWIAAAGKPLSVSVGSMIFSQGGNAVDAASAMLAASATIWDSMGWGGETQALIHNPNTGEVHAINALGAAPSGATAEYFQNLNYRTPPDYGPLAAVTPGTPGGLMVMLAEFGTMSLAEILAPSIEMARGYPIEQIQAERIEFDKQILRIWPDAARVMLPNFDPANPGEWSAPYPGQLFVQDDLHDTLSKLVEAEQTALANGANREDAIMAAYERFYRGDIAEEIVRANQASGGLFTMEDLDNWQVYIEEPVSTTYKGVEVFKLNSWVQGPVMLQMLNMLEDMDLQRMGYNSAEYIHTLYQVMSLAFADRDFYYGDPYFPPEEPIAGLLSKDYARDRAALIDPRRNQPDITPGDPYPYQGDETNPFSRYLENWEPNIEPEWGGVRNSASIAPIEISETDSNGNVVSIMSHDEGFHAGTTSIQAADKEGWVVSITPSGAWLPAFVAGSTGMSLSQRMQSFELSEKRSPYNTLEPGKRPRATLSPSIALKDGKPYMAFSVQGGDGQDQWLLQFFLNIVEFGMDVQQASEAANFESFQLHSSFGEHYSQPGRIVLRSDMNTLVLRTLIRLGYELEFREKTSGPITAILFNQEFDTMTGGASNFGDDTAMGF</sequence>
<evidence type="ECO:0000313" key="3">
    <source>
        <dbReference type="Proteomes" id="UP000228987"/>
    </source>
</evidence>
<reference evidence="3" key="1">
    <citation type="submission" date="2017-08" db="EMBL/GenBank/DDBJ databases">
        <title>A dynamic microbial community with high functional redundancy inhabits the cold, oxic subseafloor aquifer.</title>
        <authorList>
            <person name="Tully B.J."/>
            <person name="Wheat C.G."/>
            <person name="Glazer B.T."/>
            <person name="Huber J.A."/>
        </authorList>
    </citation>
    <scope>NUCLEOTIDE SEQUENCE [LARGE SCALE GENOMIC DNA]</scope>
</reference>
<feature type="signal peptide" evidence="1">
    <location>
        <begin position="1"/>
        <end position="38"/>
    </location>
</feature>
<dbReference type="PANTHER" id="PTHR43881:SF1">
    <property type="entry name" value="GAMMA-GLUTAMYLTRANSPEPTIDASE (AFU_ORTHOLOGUE AFUA_4G13580)"/>
    <property type="match status" value="1"/>
</dbReference>
<dbReference type="InterPro" id="IPR043137">
    <property type="entry name" value="GGT_ssub_C"/>
</dbReference>
<gene>
    <name evidence="2" type="ORF">COA71_11685</name>
</gene>
<feature type="chain" id="PRO_5013241067" evidence="1">
    <location>
        <begin position="39"/>
        <end position="659"/>
    </location>
</feature>
<dbReference type="AlphaFoldDB" id="A0A2A5C8T5"/>
<organism evidence="2 3">
    <name type="scientific">SAR86 cluster bacterium</name>
    <dbReference type="NCBI Taxonomy" id="2030880"/>
    <lineage>
        <taxon>Bacteria</taxon>
        <taxon>Pseudomonadati</taxon>
        <taxon>Pseudomonadota</taxon>
        <taxon>Gammaproteobacteria</taxon>
        <taxon>SAR86 cluster</taxon>
    </lineage>
</organism>
<name>A0A2A5C8T5_9GAMM</name>
<evidence type="ECO:0000313" key="2">
    <source>
        <dbReference type="EMBL" id="PCJ40163.1"/>
    </source>
</evidence>
<evidence type="ECO:0000256" key="1">
    <source>
        <dbReference type="SAM" id="SignalP"/>
    </source>
</evidence>
<dbReference type="InterPro" id="IPR029055">
    <property type="entry name" value="Ntn_hydrolases_N"/>
</dbReference>